<feature type="domain" description="SDA1 C-terminal" evidence="10">
    <location>
        <begin position="714"/>
        <end position="755"/>
    </location>
</feature>
<reference evidence="12" key="2">
    <citation type="submission" date="2018-12" db="UniProtKB">
        <authorList>
            <consortium name="WormBaseParasite"/>
        </authorList>
    </citation>
    <scope>IDENTIFICATION</scope>
    <source>
        <strain evidence="12 13">Puerto Rican</strain>
    </source>
</reference>
<dbReference type="GO" id="GO:0000055">
    <property type="term" value="P:ribosomal large subunit export from nucleus"/>
    <property type="evidence" value="ECO:0007669"/>
    <property type="project" value="UniProtKB-UniRule"/>
</dbReference>
<dbReference type="SUPFAM" id="SSF48371">
    <property type="entry name" value="ARM repeat"/>
    <property type="match status" value="1"/>
</dbReference>
<dbReference type="InterPro" id="IPR027312">
    <property type="entry name" value="Sda1"/>
</dbReference>
<evidence type="ECO:0000259" key="8">
    <source>
        <dbReference type="Pfam" id="PF05285"/>
    </source>
</evidence>
<reference evidence="11" key="1">
    <citation type="journal article" date="2012" name="PLoS Negl. Trop. Dis.">
        <title>A systematically improved high quality genome and transcriptome of the human blood fluke Schistosoma mansoni.</title>
        <authorList>
            <person name="Protasio A.V."/>
            <person name="Tsai I.J."/>
            <person name="Babbage A."/>
            <person name="Nichol S."/>
            <person name="Hunt M."/>
            <person name="Aslett M.A."/>
            <person name="De Silva N."/>
            <person name="Velarde G.S."/>
            <person name="Anderson T.J."/>
            <person name="Clark R.C."/>
            <person name="Davidson C."/>
            <person name="Dillon G.P."/>
            <person name="Holroyd N.E."/>
            <person name="LoVerde P.T."/>
            <person name="Lloyd C."/>
            <person name="McQuillan J."/>
            <person name="Oliveira G."/>
            <person name="Otto T.D."/>
            <person name="Parker-Manuel S.J."/>
            <person name="Quail M.A."/>
            <person name="Wilson R.A."/>
            <person name="Zerlotini A."/>
            <person name="Dunne D.W."/>
            <person name="Berriman M."/>
        </authorList>
    </citation>
    <scope>NUCLEOTIDE SEQUENCE [LARGE SCALE GENOMIC DNA]</scope>
    <source>
        <strain evidence="11">Puerto Rican</strain>
    </source>
</reference>
<dbReference type="PANTHER" id="PTHR12730:SF0">
    <property type="entry name" value="PROTEIN SDA1 HOMOLOG"/>
    <property type="match status" value="1"/>
</dbReference>
<dbReference type="WBParaSite" id="Smp_098980.1">
    <property type="protein sequence ID" value="Smp_098980.1"/>
    <property type="gene ID" value="Smp_098980"/>
</dbReference>
<evidence type="ECO:0000256" key="7">
    <source>
        <dbReference type="SAM" id="MobiDB-lite"/>
    </source>
</evidence>
<name>A0A3Q0KJP0_SCHMA</name>
<keyword evidence="2 6" id="KW-0813">Transport</keyword>
<evidence type="ECO:0000259" key="10">
    <source>
        <dbReference type="Pfam" id="PF21638"/>
    </source>
</evidence>
<dbReference type="InterPro" id="IPR012977">
    <property type="entry name" value="SDA1_N"/>
</dbReference>
<evidence type="ECO:0000256" key="6">
    <source>
        <dbReference type="RuleBase" id="RU365057"/>
    </source>
</evidence>
<evidence type="ECO:0000313" key="12">
    <source>
        <dbReference type="WBParaSite" id="Smp_098980.1"/>
    </source>
</evidence>
<keyword evidence="3 6" id="KW-0690">Ribosome biogenesis</keyword>
<dbReference type="GO" id="GO:0015031">
    <property type="term" value="P:protein transport"/>
    <property type="evidence" value="ECO:0007669"/>
    <property type="project" value="UniProtKB-KW"/>
</dbReference>
<keyword evidence="4 6" id="KW-0653">Protein transport</keyword>
<dbReference type="AlphaFoldDB" id="A0A3Q0KJP0"/>
<dbReference type="GO" id="GO:0042273">
    <property type="term" value="P:ribosomal large subunit biogenesis"/>
    <property type="evidence" value="ECO:0007669"/>
    <property type="project" value="UniProtKB-UniRule"/>
</dbReference>
<sequence>MQHMPLSELSYHLTRDPLSYRTDFEEQLENFSTLKQSFSSAPSQYISRLEELLSFLSQAVRYYPEHVADFSTSVIQTLLSRSFGMHPEMRMGFLRAFMRLRTKNLIPATQAVDIAFKLYRCRDKQVRKTLRHFLVSDIKRMNKCQKQTKANAVILSFLSKMIKDNSSTVAREAVLILLCLFKKNVWNDARTANVIADSCLMGNKKVYVPAIQFFLGKSKALDEMETSSDSESDNEESKIKQLRLGHRVGVKTKGRQKRLERSIKHVNKEKERKIKKRTELTNFHALNMLHDPQTFAEKLFRKLERCSDRFEIRLLILDLISRLIGLNKLVLLNFYPFIQRFLRPQQREVTHLLLFSAQASHDQVPPDVMEPLIRVIADNFITERASSEAIAVGLNSVREICLRCPYAVTKDLLSDLIQYRSYRNKNVVAAARSIIRLYRQINPELLPRKECGRLTESQLDVIKYDLPQDVAINYGQCTTSSTIPGAEIVVLASEKLNNKKKESSEKSNQSLDCSEKYSNNEKNDSSESCSEIQEFEDETCSDSETDESDGEWVNLSNSSEEDDEQDNVDIEMDECNVNVPSKKTKIDPTVLKEKAFEIATSRIFTQEEFEAMRKYQQTKQKRFASYSSLRNKHQIDNSDSYFIVDTDDEDGTNTGVGIQNKDGSLGNLVSMSAITRLVKRPHQTKADRMESIEEGRIGREKYGFKVNRLNAYASTTNREKLKNKTFQMVKHKIRRKAKRSFQQKQIALRDHLKKLVKRSR</sequence>
<dbReference type="PANTHER" id="PTHR12730">
    <property type="entry name" value="HSDA/SDA1-RELATED"/>
    <property type="match status" value="1"/>
</dbReference>
<keyword evidence="11" id="KW-1185">Reference proteome</keyword>
<organism evidence="11 12">
    <name type="scientific">Schistosoma mansoni</name>
    <name type="common">Blood fluke</name>
    <dbReference type="NCBI Taxonomy" id="6183"/>
    <lineage>
        <taxon>Eukaryota</taxon>
        <taxon>Metazoa</taxon>
        <taxon>Spiralia</taxon>
        <taxon>Lophotrochozoa</taxon>
        <taxon>Platyhelminthes</taxon>
        <taxon>Trematoda</taxon>
        <taxon>Digenea</taxon>
        <taxon>Strigeidida</taxon>
        <taxon>Schistosomatoidea</taxon>
        <taxon>Schistosomatidae</taxon>
        <taxon>Schistosoma</taxon>
    </lineage>
</organism>
<feature type="compositionally biased region" description="Acidic residues" evidence="7">
    <location>
        <begin position="533"/>
        <end position="550"/>
    </location>
</feature>
<dbReference type="FunCoup" id="A0A3Q0KJP0">
    <property type="interactions" value="1255"/>
</dbReference>
<evidence type="ECO:0000313" key="11">
    <source>
        <dbReference type="Proteomes" id="UP000008854"/>
    </source>
</evidence>
<dbReference type="InterPro" id="IPR048292">
    <property type="entry name" value="SDA1_C"/>
</dbReference>
<dbReference type="Pfam" id="PF08158">
    <property type="entry name" value="SDA1_HEAT"/>
    <property type="match status" value="1"/>
</dbReference>
<evidence type="ECO:0000256" key="4">
    <source>
        <dbReference type="ARBA" id="ARBA00022927"/>
    </source>
</evidence>
<evidence type="ECO:0000256" key="3">
    <source>
        <dbReference type="ARBA" id="ARBA00022517"/>
    </source>
</evidence>
<dbReference type="Proteomes" id="UP000008854">
    <property type="component" value="Unassembled WGS sequence"/>
</dbReference>
<comment type="function">
    <text evidence="6">Required for 60S pre-ribosomal subunits export to the cytoplasm.</text>
</comment>
<feature type="domain" description="SDA1 N-terminal" evidence="9">
    <location>
        <begin position="55"/>
        <end position="423"/>
    </location>
</feature>
<feature type="region of interest" description="Disordered" evidence="7">
    <location>
        <begin position="499"/>
        <end position="566"/>
    </location>
</feature>
<dbReference type="InterPro" id="IPR007949">
    <property type="entry name" value="SDA1_MD"/>
</dbReference>
<dbReference type="Pfam" id="PF05285">
    <property type="entry name" value="SDA1_dom"/>
    <property type="match status" value="1"/>
</dbReference>
<comment type="subcellular location">
    <subcellularLocation>
        <location evidence="6">Nucleus</location>
        <location evidence="6">Nucleolus</location>
    </subcellularLocation>
</comment>
<comment type="similarity">
    <text evidence="1 6">Belongs to the SDA1 family.</text>
</comment>
<proteinExistence type="inferred from homology"/>
<keyword evidence="5 6" id="KW-0539">Nucleus</keyword>
<dbReference type="STRING" id="6183.A0A3Q0KJP0"/>
<feature type="domain" description="SDA1 middle" evidence="8">
    <location>
        <begin position="531"/>
        <end position="695"/>
    </location>
</feature>
<feature type="compositionally biased region" description="Basic and acidic residues" evidence="7">
    <location>
        <begin position="513"/>
        <end position="525"/>
    </location>
</feature>
<dbReference type="Pfam" id="PF21638">
    <property type="entry name" value="SDA1_C"/>
    <property type="match status" value="1"/>
</dbReference>
<evidence type="ECO:0000313" key="13">
    <source>
        <dbReference type="WBParaSite" id="Smp_098980.2"/>
    </source>
</evidence>
<evidence type="ECO:0000259" key="9">
    <source>
        <dbReference type="Pfam" id="PF08158"/>
    </source>
</evidence>
<evidence type="ECO:0000256" key="1">
    <source>
        <dbReference type="ARBA" id="ARBA00005783"/>
    </source>
</evidence>
<dbReference type="GO" id="GO:0005730">
    <property type="term" value="C:nucleolus"/>
    <property type="evidence" value="ECO:0007669"/>
    <property type="project" value="UniProtKB-SubCell"/>
</dbReference>
<protein>
    <recommendedName>
        <fullName evidence="6">Protein SDA1</fullName>
    </recommendedName>
</protein>
<accession>A0A3Q0KJP0</accession>
<evidence type="ECO:0000256" key="5">
    <source>
        <dbReference type="ARBA" id="ARBA00023242"/>
    </source>
</evidence>
<evidence type="ECO:0000256" key="2">
    <source>
        <dbReference type="ARBA" id="ARBA00022448"/>
    </source>
</evidence>
<dbReference type="WBParaSite" id="Smp_098980.2">
    <property type="protein sequence ID" value="Smp_098980.2"/>
    <property type="gene ID" value="Smp_098980"/>
</dbReference>
<dbReference type="InterPro" id="IPR016024">
    <property type="entry name" value="ARM-type_fold"/>
</dbReference>